<protein>
    <submittedName>
        <fullName evidence="1">983_t:CDS:1</fullName>
    </submittedName>
</protein>
<sequence>MSLRYKPRKNSIRKPKVNPLSDLIGTERKYLDNLKMLLQRVTSPWSSDNLPPPGSEALFQCMEEIYKINQNFYLKLAKLGGDKKSAKDLGDTLINWIDEMEGSYTDYCLEFQQVIGILPEIEGHVALQQALSDISAEINLPVSLGFFTEMPMKRIRYYKRLYSRMLNLTEPGCSDHEILLTANNRIDALIELGKRSGALTQNGKARVLADIPARNSSPPKTSTVIPPVLRNKKKFDSLENHENTFPVVNKESPSVAEQPREDGLKQEDRSNQDSSEPQLTKVWTLSELEKCIDYSRVIDLISREVRNMSVSLLPQNLPFDRRLVLHSDFVMEIPKIQESQGSTRAYINAHIFLLTDLMLICQPIEPEVKRKNPDLEFYLLYPPLSGRHLSVADISDEGEMIEISLLNKETLVLFPADAETKLAWLNELSKIIEFANNPRRTISSFVRNTRLLHGLKKSSSLGTLSRSPSYREAGGQESESPEDQYVTTKSDHKTSTGADFASSPDNTKPVVPHDNRSDSKIISTQIPLETGVPKSGEMMLKIPSKTELLPYGNLTRSNTTSKVGLPVGSNRNRDKKGMRRSSTPEPPRGSGGKYPGDYTPSEIIKDRSHIQERNSDPTFNSPTRELTPITRERSIRSTRSVEKFEEIICRISSRSVDRWGDGRWEPLTVEDDFIAEVKITSANAGCWTILLQQTDQMILNSWIHPGTTIHLDSPTHVSISCDIGQSMEYYRVTCLNPEDAERFFENLNRVKSLSNKNVVMQGILKSRSSSLQKSEVKDTRVSTMRWYPLTRLDSLQSSETEDQEPDFNSEQMMEEKIKVFLQKGYGAWTNLGWGTMNLSVEASQRKRIIINSNKQKAKLIDAILLDDGVERIGKTNIAITLNRIDTTRRIVYMMQLKDEKTAERTFRFMKKIDGQIR</sequence>
<evidence type="ECO:0000313" key="2">
    <source>
        <dbReference type="Proteomes" id="UP000789525"/>
    </source>
</evidence>
<evidence type="ECO:0000313" key="1">
    <source>
        <dbReference type="EMBL" id="CAG8505774.1"/>
    </source>
</evidence>
<comment type="caution">
    <text evidence="1">The sequence shown here is derived from an EMBL/GenBank/DDBJ whole genome shotgun (WGS) entry which is preliminary data.</text>
</comment>
<proteinExistence type="predicted"/>
<gene>
    <name evidence="1" type="ORF">ACOLOM_LOCUS2998</name>
</gene>
<organism evidence="1 2">
    <name type="scientific">Acaulospora colombiana</name>
    <dbReference type="NCBI Taxonomy" id="27376"/>
    <lineage>
        <taxon>Eukaryota</taxon>
        <taxon>Fungi</taxon>
        <taxon>Fungi incertae sedis</taxon>
        <taxon>Mucoromycota</taxon>
        <taxon>Glomeromycotina</taxon>
        <taxon>Glomeromycetes</taxon>
        <taxon>Diversisporales</taxon>
        <taxon>Acaulosporaceae</taxon>
        <taxon>Acaulospora</taxon>
    </lineage>
</organism>
<keyword evidence="2" id="KW-1185">Reference proteome</keyword>
<accession>A0ACA9L533</accession>
<name>A0ACA9L533_9GLOM</name>
<dbReference type="EMBL" id="CAJVPT010004240">
    <property type="protein sequence ID" value="CAG8505774.1"/>
    <property type="molecule type" value="Genomic_DNA"/>
</dbReference>
<dbReference type="Proteomes" id="UP000789525">
    <property type="component" value="Unassembled WGS sequence"/>
</dbReference>
<reference evidence="1" key="1">
    <citation type="submission" date="2021-06" db="EMBL/GenBank/DDBJ databases">
        <authorList>
            <person name="Kallberg Y."/>
            <person name="Tangrot J."/>
            <person name="Rosling A."/>
        </authorList>
    </citation>
    <scope>NUCLEOTIDE SEQUENCE</scope>
    <source>
        <strain evidence="1">CL356</strain>
    </source>
</reference>